<evidence type="ECO:0000313" key="4">
    <source>
        <dbReference type="EMBL" id="TPX18248.1"/>
    </source>
</evidence>
<dbReference type="InterPro" id="IPR029058">
    <property type="entry name" value="AB_hydrolase_fold"/>
</dbReference>
<dbReference type="InterPro" id="IPR002410">
    <property type="entry name" value="Peptidase_S33"/>
</dbReference>
<proteinExistence type="inferred from homology"/>
<feature type="domain" description="AB hydrolase-1" evidence="3">
    <location>
        <begin position="92"/>
        <end position="246"/>
    </location>
</feature>
<name>A0A507BN80_9PEZI</name>
<dbReference type="RefSeq" id="XP_030999959.1">
    <property type="nucleotide sequence ID" value="XM_031136981.1"/>
</dbReference>
<dbReference type="EMBL" id="SKBQ01000011">
    <property type="protein sequence ID" value="TPX18248.1"/>
    <property type="molecule type" value="Genomic_DNA"/>
</dbReference>
<evidence type="ECO:0000313" key="5">
    <source>
        <dbReference type="Proteomes" id="UP000319257"/>
    </source>
</evidence>
<dbReference type="GO" id="GO:0006508">
    <property type="term" value="P:proteolysis"/>
    <property type="evidence" value="ECO:0007669"/>
    <property type="project" value="InterPro"/>
</dbReference>
<dbReference type="SUPFAM" id="SSF53474">
    <property type="entry name" value="alpha/beta-Hydrolases"/>
    <property type="match status" value="1"/>
</dbReference>
<reference evidence="4 5" key="1">
    <citation type="submission" date="2019-06" db="EMBL/GenBank/DDBJ databases">
        <title>Draft genome sequence of the filamentous fungus Phialemoniopsis curvata isolated from diesel fuel.</title>
        <authorList>
            <person name="Varaljay V.A."/>
            <person name="Lyon W.J."/>
            <person name="Crouch A.L."/>
            <person name="Drake C.E."/>
            <person name="Hollomon J.M."/>
            <person name="Nadeau L.J."/>
            <person name="Nunn H.S."/>
            <person name="Stevenson B.S."/>
            <person name="Bojanowski C.L."/>
            <person name="Crookes-Goodson W.J."/>
        </authorList>
    </citation>
    <scope>NUCLEOTIDE SEQUENCE [LARGE SCALE GENOMIC DNA]</scope>
    <source>
        <strain evidence="4 5">D216</strain>
    </source>
</reference>
<dbReference type="STRING" id="1093900.A0A507BN80"/>
<dbReference type="GO" id="GO:0008233">
    <property type="term" value="F:peptidase activity"/>
    <property type="evidence" value="ECO:0007669"/>
    <property type="project" value="InterPro"/>
</dbReference>
<sequence length="481" mass="54540">MYIKRLQEALAPWNEITTSAIELALNSWKKTQDLLGLLPSQIKPDNPTTKMNANSPIPPAEMHPSDVEEISTCQRGKLVLTGEIRSKEERAPILVYLVGGPGSENEADRMGRFTQNALNARYRVLFLNYRGTGTSEGMAGLKRVPSNMKAKYLELFRQDLIVQDLEAIRQCFDVDKWTLWGQSFGGWIALTYLSFYPESLKKVYLTGGMAPIGKSPDEVYQATYNKVRGYNLRYFEAYPRDELVLRCLISEICSTRGGCVRLPNGGRLTVGRLMGLGRVLGSKDGPSKLHDMLHRIHREIQSPNGLSRATGEEIENWIKYDTRPLYAVLHEAIYCDGRGIVSNWAADRIGRRQLEYRWLEPGFVKQAANGQNLDSPLYFSGEMVHPFLFNDYCRLRGLGQVAEELAKKSDWGPLYNQRQLKANTVPVRAAIYEFDMFVDYEISREVADNIGNIKVITPRGVYHDAIREHTDNIMAALFSLK</sequence>
<dbReference type="PANTHER" id="PTHR43248">
    <property type="entry name" value="2-SUCCINYL-6-HYDROXY-2,4-CYCLOHEXADIENE-1-CARBOXYLATE SYNTHASE"/>
    <property type="match status" value="1"/>
</dbReference>
<evidence type="ECO:0000256" key="1">
    <source>
        <dbReference type="ARBA" id="ARBA00010088"/>
    </source>
</evidence>
<comment type="caution">
    <text evidence="4">The sequence shown here is derived from an EMBL/GenBank/DDBJ whole genome shotgun (WGS) entry which is preliminary data.</text>
</comment>
<dbReference type="PRINTS" id="PR00793">
    <property type="entry name" value="PROAMNOPTASE"/>
</dbReference>
<gene>
    <name evidence="4" type="ORF">E0L32_002757</name>
</gene>
<protein>
    <recommendedName>
        <fullName evidence="3">AB hydrolase-1 domain-containing protein</fullName>
    </recommendedName>
</protein>
<dbReference type="OrthoDB" id="1898734at2759"/>
<dbReference type="InterPro" id="IPR000073">
    <property type="entry name" value="AB_hydrolase_1"/>
</dbReference>
<dbReference type="GeneID" id="41970204"/>
<comment type="similarity">
    <text evidence="1">Belongs to the peptidase S33 family.</text>
</comment>
<dbReference type="Pfam" id="PF00561">
    <property type="entry name" value="Abhydrolase_1"/>
    <property type="match status" value="1"/>
</dbReference>
<dbReference type="AlphaFoldDB" id="A0A507BN80"/>
<dbReference type="Gene3D" id="3.40.50.1820">
    <property type="entry name" value="alpha/beta hydrolase"/>
    <property type="match status" value="1"/>
</dbReference>
<dbReference type="PANTHER" id="PTHR43248:SF2">
    <property type="entry name" value="PROLYL AMINOPEPTIDASE"/>
    <property type="match status" value="1"/>
</dbReference>
<dbReference type="InterPro" id="IPR051601">
    <property type="entry name" value="Serine_prot/Carboxylest_S33"/>
</dbReference>
<accession>A0A507BN80</accession>
<evidence type="ECO:0000259" key="3">
    <source>
        <dbReference type="Pfam" id="PF00561"/>
    </source>
</evidence>
<keyword evidence="5" id="KW-1185">Reference proteome</keyword>
<evidence type="ECO:0000256" key="2">
    <source>
        <dbReference type="ARBA" id="ARBA00022801"/>
    </source>
</evidence>
<keyword evidence="2" id="KW-0378">Hydrolase</keyword>
<dbReference type="InParanoid" id="A0A507BN80"/>
<organism evidence="4 5">
    <name type="scientific">Thyridium curvatum</name>
    <dbReference type="NCBI Taxonomy" id="1093900"/>
    <lineage>
        <taxon>Eukaryota</taxon>
        <taxon>Fungi</taxon>
        <taxon>Dikarya</taxon>
        <taxon>Ascomycota</taxon>
        <taxon>Pezizomycotina</taxon>
        <taxon>Sordariomycetes</taxon>
        <taxon>Sordariomycetidae</taxon>
        <taxon>Thyridiales</taxon>
        <taxon>Thyridiaceae</taxon>
        <taxon>Thyridium</taxon>
    </lineage>
</organism>
<dbReference type="Proteomes" id="UP000319257">
    <property type="component" value="Unassembled WGS sequence"/>
</dbReference>